<dbReference type="SUPFAM" id="SSF53448">
    <property type="entry name" value="Nucleotide-diphospho-sugar transferases"/>
    <property type="match status" value="1"/>
</dbReference>
<dbReference type="RefSeq" id="WP_369084126.1">
    <property type="nucleotide sequence ID" value="NZ_JBFSHR010000003.1"/>
</dbReference>
<reference evidence="10 11" key="1">
    <citation type="submission" date="2024-07" db="EMBL/GenBank/DDBJ databases">
        <title>Draft Genome Sequence of Ferrimicrobium acidiphilum Strain YE2023, Isolated from a Pulp of Bioleach Reactor.</title>
        <authorList>
            <person name="Elkina Y.A."/>
            <person name="Bulaeva A.G."/>
            <person name="Beletsky A.V."/>
            <person name="Mardanov A.V."/>
        </authorList>
    </citation>
    <scope>NUCLEOTIDE SEQUENCE [LARGE SCALE GENOMIC DNA]</scope>
    <source>
        <strain evidence="10 11">YE2023</strain>
    </source>
</reference>
<evidence type="ECO:0000259" key="8">
    <source>
        <dbReference type="Pfam" id="PF07238"/>
    </source>
</evidence>
<keyword evidence="3" id="KW-0808">Transferase</keyword>
<evidence type="ECO:0000256" key="1">
    <source>
        <dbReference type="ARBA" id="ARBA00004141"/>
    </source>
</evidence>
<dbReference type="InterPro" id="IPR009875">
    <property type="entry name" value="PilZ_domain"/>
</dbReference>
<dbReference type="EMBL" id="JBFSHR010000003">
    <property type="protein sequence ID" value="MEX6428474.1"/>
    <property type="molecule type" value="Genomic_DNA"/>
</dbReference>
<keyword evidence="11" id="KW-1185">Reference proteome</keyword>
<dbReference type="InterPro" id="IPR029044">
    <property type="entry name" value="Nucleotide-diphossugar_trans"/>
</dbReference>
<feature type="transmembrane region" description="Helical" evidence="7">
    <location>
        <begin position="45"/>
        <end position="64"/>
    </location>
</feature>
<evidence type="ECO:0000259" key="9">
    <source>
        <dbReference type="Pfam" id="PF13632"/>
    </source>
</evidence>
<comment type="subcellular location">
    <subcellularLocation>
        <location evidence="1">Membrane</location>
        <topology evidence="1">Multi-pass membrane protein</topology>
    </subcellularLocation>
</comment>
<feature type="domain" description="Glycosyltransferase 2-like" evidence="9">
    <location>
        <begin position="196"/>
        <end position="403"/>
    </location>
</feature>
<dbReference type="InterPro" id="IPR001173">
    <property type="entry name" value="Glyco_trans_2-like"/>
</dbReference>
<feature type="transmembrane region" description="Helical" evidence="7">
    <location>
        <begin position="475"/>
        <end position="495"/>
    </location>
</feature>
<keyword evidence="6 7" id="KW-0472">Membrane</keyword>
<evidence type="ECO:0000256" key="2">
    <source>
        <dbReference type="ARBA" id="ARBA00022676"/>
    </source>
</evidence>
<sequence length="670" mass="74362">MRTGRTYRVIGRLCGVDMTTNVARISTFAERLNDYRMAYFRRHRAAVVVLSIAAVASSALWSYWVLAHLLYGFSMVLAIGLVLVQAYAIVALLFALTYRVAARHRVEPVLHPPARWPTIDVFITTYDEDPEVLFPTIVSAKELRGEHSVWLLDDGRRSRVRELAESLGVGYLSRLDNLHAKAGNINHALGVTTGELILTLDADHVVLPSMLEDLVGLFDDPRLAVVQTPHEFANLDSIQHYSRYRHEQSLFFRVLMPSKDEMGAAFWCGSAAILRRAALMDIGGVAVETVAEDYHTSIKLIGRGWTTRYVNVTYVLGMAPGDLNAYLIQRDRWARGNLSVLRSRDNPLIARGLTFKQRVAFSESLFAYGSGVTRLVMLLILVVTLITGQVPLSATVAELAILWLPAFLLNEFVFALLAQGYTLNPEFLHFETLTMEIFSKAWKAALFEKTSRSFKVTPKTSNDWGGVVVLYQLKWVVAIGILLFVGVVGQLSGLVPRLPGLAAWFVSLLGVIEIRRLARTVLLVSGRRQQRYHYRVECRVPCDLAITGSTIAIVGATMVDVSLHGARVLLNGTMRLQRGDAIVLTMRFGGDRLPCHGEVRSVDNTGVGVVFLALADDAKYAIVQHTYADPLRAKLIDAARPGDDFPKGLRPELFVAETEVLVGHQHDEAS</sequence>
<evidence type="ECO:0000256" key="7">
    <source>
        <dbReference type="SAM" id="Phobius"/>
    </source>
</evidence>
<evidence type="ECO:0000313" key="10">
    <source>
        <dbReference type="EMBL" id="MEX6428474.1"/>
    </source>
</evidence>
<comment type="caution">
    <text evidence="10">The sequence shown here is derived from an EMBL/GenBank/DDBJ whole genome shotgun (WGS) entry which is preliminary data.</text>
</comment>
<keyword evidence="5 7" id="KW-1133">Transmembrane helix</keyword>
<dbReference type="Pfam" id="PF07238">
    <property type="entry name" value="PilZ"/>
    <property type="match status" value="1"/>
</dbReference>
<evidence type="ECO:0000256" key="6">
    <source>
        <dbReference type="ARBA" id="ARBA00023136"/>
    </source>
</evidence>
<name>A0ABV3Y1W2_9ACTN</name>
<dbReference type="SUPFAM" id="SSF141371">
    <property type="entry name" value="PilZ domain-like"/>
    <property type="match status" value="1"/>
</dbReference>
<dbReference type="CDD" id="cd06421">
    <property type="entry name" value="CESA_CelA_like"/>
    <property type="match status" value="1"/>
</dbReference>
<evidence type="ECO:0000313" key="11">
    <source>
        <dbReference type="Proteomes" id="UP001560267"/>
    </source>
</evidence>
<keyword evidence="2" id="KW-0328">Glycosyltransferase</keyword>
<organism evidence="10 11">
    <name type="scientific">Ferrimicrobium acidiphilum</name>
    <dbReference type="NCBI Taxonomy" id="121039"/>
    <lineage>
        <taxon>Bacteria</taxon>
        <taxon>Bacillati</taxon>
        <taxon>Actinomycetota</taxon>
        <taxon>Acidimicrobiia</taxon>
        <taxon>Acidimicrobiales</taxon>
        <taxon>Acidimicrobiaceae</taxon>
        <taxon>Ferrimicrobium</taxon>
    </lineage>
</organism>
<feature type="transmembrane region" description="Helical" evidence="7">
    <location>
        <begin position="70"/>
        <end position="96"/>
    </location>
</feature>
<proteinExistence type="predicted"/>
<dbReference type="Proteomes" id="UP001560267">
    <property type="component" value="Unassembled WGS sequence"/>
</dbReference>
<gene>
    <name evidence="10" type="ORF">AB6A68_01275</name>
</gene>
<evidence type="ECO:0000256" key="4">
    <source>
        <dbReference type="ARBA" id="ARBA00022692"/>
    </source>
</evidence>
<feature type="transmembrane region" description="Helical" evidence="7">
    <location>
        <begin position="399"/>
        <end position="418"/>
    </location>
</feature>
<dbReference type="InterPro" id="IPR050321">
    <property type="entry name" value="Glycosyltr_2/OpgH_subfam"/>
</dbReference>
<dbReference type="Gene3D" id="3.90.550.10">
    <property type="entry name" value="Spore Coat Polysaccharide Biosynthesis Protein SpsA, Chain A"/>
    <property type="match status" value="1"/>
</dbReference>
<dbReference type="Pfam" id="PF13632">
    <property type="entry name" value="Glyco_trans_2_3"/>
    <property type="match status" value="1"/>
</dbReference>
<protein>
    <submittedName>
        <fullName evidence="10">Glycosyltransferase family 2 protein</fullName>
    </submittedName>
</protein>
<dbReference type="Gene3D" id="2.40.10.220">
    <property type="entry name" value="predicted glycosyltransferase like domains"/>
    <property type="match status" value="1"/>
</dbReference>
<feature type="transmembrane region" description="Helical" evidence="7">
    <location>
        <begin position="501"/>
        <end position="518"/>
    </location>
</feature>
<dbReference type="PANTHER" id="PTHR43867">
    <property type="entry name" value="CELLULOSE SYNTHASE CATALYTIC SUBUNIT A [UDP-FORMING]"/>
    <property type="match status" value="1"/>
</dbReference>
<accession>A0ABV3Y1W2</accession>
<keyword evidence="4 7" id="KW-0812">Transmembrane</keyword>
<feature type="transmembrane region" description="Helical" evidence="7">
    <location>
        <begin position="365"/>
        <end position="387"/>
    </location>
</feature>
<evidence type="ECO:0000256" key="5">
    <source>
        <dbReference type="ARBA" id="ARBA00022989"/>
    </source>
</evidence>
<dbReference type="PANTHER" id="PTHR43867:SF2">
    <property type="entry name" value="CELLULOSE SYNTHASE CATALYTIC SUBUNIT A [UDP-FORMING]"/>
    <property type="match status" value="1"/>
</dbReference>
<feature type="domain" description="PilZ" evidence="8">
    <location>
        <begin position="529"/>
        <end position="627"/>
    </location>
</feature>
<evidence type="ECO:0000256" key="3">
    <source>
        <dbReference type="ARBA" id="ARBA00022679"/>
    </source>
</evidence>